<gene>
    <name evidence="1" type="ORF">FB475_2181</name>
</gene>
<organism evidence="1 2">
    <name type="scientific">Kribbella jejuensis</name>
    <dbReference type="NCBI Taxonomy" id="236068"/>
    <lineage>
        <taxon>Bacteria</taxon>
        <taxon>Bacillati</taxon>
        <taxon>Actinomycetota</taxon>
        <taxon>Actinomycetes</taxon>
        <taxon>Propionibacteriales</taxon>
        <taxon>Kribbellaceae</taxon>
        <taxon>Kribbella</taxon>
    </lineage>
</organism>
<sequence length="209" mass="23448">MVQQVRDHWCWGPNWRPGRSFYTWHIIFPSDAVLAGLHSAYQGLVTSLPGISPVPAQWLHLTLQGIGFADKVPQADLDLIIDAARHRLEEFRPFAIKLGPAIVEAESLQLPVSPVDRLRRLRGQLHAAITDVWGRDSVPELPELHPHVSLGYWNQNAPAAPLHRQVKAMSIGVAKTEVTQVSLINLTRDHKQYEWTKYADLALGATLSR</sequence>
<protein>
    <submittedName>
        <fullName evidence="1">2'-5' RNA ligase</fullName>
    </submittedName>
</protein>
<dbReference type="Pfam" id="PF13563">
    <property type="entry name" value="2_5_RNA_ligase2"/>
    <property type="match status" value="1"/>
</dbReference>
<dbReference type="SUPFAM" id="SSF55144">
    <property type="entry name" value="LigT-like"/>
    <property type="match status" value="1"/>
</dbReference>
<keyword evidence="2" id="KW-1185">Reference proteome</keyword>
<evidence type="ECO:0000313" key="2">
    <source>
        <dbReference type="Proteomes" id="UP000316298"/>
    </source>
</evidence>
<dbReference type="EMBL" id="VFMM01000001">
    <property type="protein sequence ID" value="TQJ18049.1"/>
    <property type="molecule type" value="Genomic_DNA"/>
</dbReference>
<evidence type="ECO:0000313" key="1">
    <source>
        <dbReference type="EMBL" id="TQJ18049.1"/>
    </source>
</evidence>
<keyword evidence="1" id="KW-0436">Ligase</keyword>
<dbReference type="Gene3D" id="3.90.1140.10">
    <property type="entry name" value="Cyclic phosphodiesterase"/>
    <property type="match status" value="1"/>
</dbReference>
<dbReference type="AlphaFoldDB" id="A0A542ERR3"/>
<dbReference type="GO" id="GO:0016874">
    <property type="term" value="F:ligase activity"/>
    <property type="evidence" value="ECO:0007669"/>
    <property type="project" value="UniProtKB-KW"/>
</dbReference>
<accession>A0A542ERR3</accession>
<name>A0A542ERR3_9ACTN</name>
<dbReference type="RefSeq" id="WP_185759191.1">
    <property type="nucleotide sequence ID" value="NZ_BAAAKA010000045.1"/>
</dbReference>
<comment type="caution">
    <text evidence="1">The sequence shown here is derived from an EMBL/GenBank/DDBJ whole genome shotgun (WGS) entry which is preliminary data.</text>
</comment>
<dbReference type="Proteomes" id="UP000316298">
    <property type="component" value="Unassembled WGS sequence"/>
</dbReference>
<reference evidence="1 2" key="1">
    <citation type="submission" date="2019-06" db="EMBL/GenBank/DDBJ databases">
        <title>Sequencing the genomes of 1000 actinobacteria strains.</title>
        <authorList>
            <person name="Klenk H.-P."/>
        </authorList>
    </citation>
    <scope>NUCLEOTIDE SEQUENCE [LARGE SCALE GENOMIC DNA]</scope>
    <source>
        <strain evidence="1 2">DSM 17305</strain>
    </source>
</reference>
<dbReference type="InterPro" id="IPR009097">
    <property type="entry name" value="Cyclic_Pdiesterase"/>
</dbReference>
<proteinExistence type="predicted"/>